<reference evidence="2 3" key="1">
    <citation type="submission" date="2019-01" db="EMBL/GenBank/DDBJ databases">
        <title>Novel species of Cellulomonas.</title>
        <authorList>
            <person name="Liu Q."/>
            <person name="Xin Y.-H."/>
        </authorList>
    </citation>
    <scope>NUCLEOTIDE SEQUENCE [LARGE SCALE GENOMIC DNA]</scope>
    <source>
        <strain evidence="2 3">HLT2-17</strain>
    </source>
</reference>
<dbReference type="Proteomes" id="UP000293764">
    <property type="component" value="Unassembled WGS sequence"/>
</dbReference>
<evidence type="ECO:0000259" key="1">
    <source>
        <dbReference type="Pfam" id="PF18476"/>
    </source>
</evidence>
<gene>
    <name evidence="2" type="ORF">EUA98_19335</name>
</gene>
<dbReference type="AlphaFoldDB" id="A0A4Q5MUX0"/>
<name>A0A4Q5MUX0_9MICO</name>
<feature type="domain" description="PIN like" evidence="1">
    <location>
        <begin position="139"/>
        <end position="203"/>
    </location>
</feature>
<protein>
    <recommendedName>
        <fullName evidence="1">PIN like domain-containing protein</fullName>
    </recommendedName>
</protein>
<comment type="caution">
    <text evidence="2">The sequence shown here is derived from an EMBL/GenBank/DDBJ whole genome shotgun (WGS) entry which is preliminary data.</text>
</comment>
<dbReference type="Pfam" id="PF18476">
    <property type="entry name" value="PIN_8"/>
    <property type="match status" value="1"/>
</dbReference>
<keyword evidence="3" id="KW-1185">Reference proteome</keyword>
<sequence>MPSPEHGSGELLALGLDANVLLKLGKMSRAEDVADYLGVKHRGPVIVPAQAIQEFWKNHLSLIRGTAESVKLKFDELARIVDGIDPVYASTLGAASIRLMGEFRSAHGDIMDGSALRRASALMDALSGSAIVPDIPRQLLFDIAEQRKKTKTPPGFKDEGHGDFFVWAEFLHGLLLARSGGRAFNRAIFVTDDVKKDWSTKGKPHPVLVAEVQALTSVPFETWTVGQFHSFVVRELDEI</sequence>
<dbReference type="RefSeq" id="WP_165372927.1">
    <property type="nucleotide sequence ID" value="NZ_SDWW01000092.1"/>
</dbReference>
<accession>A0A4Q5MUX0</accession>
<dbReference type="EMBL" id="SDWW01000092">
    <property type="protein sequence ID" value="RYV49338.1"/>
    <property type="molecule type" value="Genomic_DNA"/>
</dbReference>
<evidence type="ECO:0000313" key="3">
    <source>
        <dbReference type="Proteomes" id="UP000293764"/>
    </source>
</evidence>
<evidence type="ECO:0000313" key="2">
    <source>
        <dbReference type="EMBL" id="RYV49338.1"/>
    </source>
</evidence>
<organism evidence="2 3">
    <name type="scientific">Pengzhenrongella frigida</name>
    <dbReference type="NCBI Taxonomy" id="1259133"/>
    <lineage>
        <taxon>Bacteria</taxon>
        <taxon>Bacillati</taxon>
        <taxon>Actinomycetota</taxon>
        <taxon>Actinomycetes</taxon>
        <taxon>Micrococcales</taxon>
        <taxon>Pengzhenrongella</taxon>
    </lineage>
</organism>
<dbReference type="InterPro" id="IPR041578">
    <property type="entry name" value="PIN_8"/>
</dbReference>
<proteinExistence type="predicted"/>